<dbReference type="PROSITE" id="PS00028">
    <property type="entry name" value="ZINC_FINGER_C2H2_1"/>
    <property type="match status" value="2"/>
</dbReference>
<evidence type="ECO:0000256" key="5">
    <source>
        <dbReference type="PROSITE-ProRule" id="PRU00042"/>
    </source>
</evidence>
<dbReference type="GO" id="GO:0005634">
    <property type="term" value="C:nucleus"/>
    <property type="evidence" value="ECO:0007669"/>
    <property type="project" value="TreeGrafter"/>
</dbReference>
<dbReference type="Proteomes" id="UP000053780">
    <property type="component" value="Unassembled WGS sequence"/>
</dbReference>
<sequence>MSFNIIKDILDKYLAENHPDIDFYNDIDLENCIRVFGKNYKTFISYKNLYTRSMENNQLYLRAYDFNWKNETDKNNRVFKCKLDGCSREYTSAFGLKYHMKEGHSEEKMNVYKPYICTYKGCERKYKNNNGLKYHLNKYHNIDQI</sequence>
<keyword evidence="2" id="KW-0677">Repeat</keyword>
<evidence type="ECO:0000256" key="3">
    <source>
        <dbReference type="ARBA" id="ARBA00022771"/>
    </source>
</evidence>
<evidence type="ECO:0000313" key="8">
    <source>
        <dbReference type="Proteomes" id="UP000053780"/>
    </source>
</evidence>
<protein>
    <submittedName>
        <fullName evidence="7">Zinc finger protein</fullName>
    </submittedName>
</protein>
<dbReference type="AlphaFoldDB" id="T0MI49"/>
<dbReference type="InterPro" id="IPR013087">
    <property type="entry name" value="Znf_C2H2_type"/>
</dbReference>
<proteinExistence type="predicted"/>
<evidence type="ECO:0000256" key="1">
    <source>
        <dbReference type="ARBA" id="ARBA00022723"/>
    </source>
</evidence>
<organism evidence="7 8">
    <name type="scientific">Vairimorpha apis BRL 01</name>
    <dbReference type="NCBI Taxonomy" id="1037528"/>
    <lineage>
        <taxon>Eukaryota</taxon>
        <taxon>Fungi</taxon>
        <taxon>Fungi incertae sedis</taxon>
        <taxon>Microsporidia</taxon>
        <taxon>Nosematidae</taxon>
        <taxon>Vairimorpha</taxon>
    </lineage>
</organism>
<reference evidence="7 8" key="1">
    <citation type="journal article" date="2013" name="BMC Genomics">
        <title>Genome sequencing and comparative genomics of honey bee microsporidia, Nosema apis reveal novel insights into host-parasite interactions.</title>
        <authorList>
            <person name="Chen Yp."/>
            <person name="Pettis J.S."/>
            <person name="Zhao Y."/>
            <person name="Liu X."/>
            <person name="Tallon L.J."/>
            <person name="Sadzewicz L.D."/>
            <person name="Li R."/>
            <person name="Zheng H."/>
            <person name="Huang S."/>
            <person name="Zhang X."/>
            <person name="Hamilton M.C."/>
            <person name="Pernal S.F."/>
            <person name="Melathopoulos A.P."/>
            <person name="Yan X."/>
            <person name="Evans J.D."/>
        </authorList>
    </citation>
    <scope>NUCLEOTIDE SEQUENCE [LARGE SCALE GENOMIC DNA]</scope>
    <source>
        <strain evidence="7 8">BRL 01</strain>
    </source>
</reference>
<dbReference type="InterPro" id="IPR036236">
    <property type="entry name" value="Znf_C2H2_sf"/>
</dbReference>
<dbReference type="PROSITE" id="PS50157">
    <property type="entry name" value="ZINC_FINGER_C2H2_2"/>
    <property type="match status" value="2"/>
</dbReference>
<dbReference type="Gene3D" id="3.30.160.60">
    <property type="entry name" value="Classic Zinc Finger"/>
    <property type="match status" value="2"/>
</dbReference>
<dbReference type="SUPFAM" id="SSF57667">
    <property type="entry name" value="beta-beta-alpha zinc fingers"/>
    <property type="match status" value="2"/>
</dbReference>
<dbReference type="PANTHER" id="PTHR23057">
    <property type="entry name" value="JUXTAPOSED WITH ANOTHER ZINC FINGER PROTEIN 1"/>
    <property type="match status" value="1"/>
</dbReference>
<evidence type="ECO:0000256" key="4">
    <source>
        <dbReference type="ARBA" id="ARBA00022833"/>
    </source>
</evidence>
<dbReference type="SMART" id="SM00355">
    <property type="entry name" value="ZnF_C2H2"/>
    <property type="match status" value="2"/>
</dbReference>
<feature type="domain" description="C2H2-type" evidence="6">
    <location>
        <begin position="115"/>
        <end position="145"/>
    </location>
</feature>
<keyword evidence="1" id="KW-0479">Metal-binding</keyword>
<dbReference type="PANTHER" id="PTHR23057:SF0">
    <property type="entry name" value="JUXTAPOSED WITH ANOTHER ZINC FINGER PROTEIN 1"/>
    <property type="match status" value="1"/>
</dbReference>
<evidence type="ECO:0000256" key="2">
    <source>
        <dbReference type="ARBA" id="ARBA00022737"/>
    </source>
</evidence>
<keyword evidence="8" id="KW-1185">Reference proteome</keyword>
<dbReference type="VEuPathDB" id="MicrosporidiaDB:NAPIS_ORF01778"/>
<dbReference type="EMBL" id="KE647263">
    <property type="protein sequence ID" value="EQB60655.1"/>
    <property type="molecule type" value="Genomic_DNA"/>
</dbReference>
<dbReference type="InterPro" id="IPR051580">
    <property type="entry name" value="ZnF-Chromatin_assoc"/>
</dbReference>
<accession>T0MI49</accession>
<name>T0MI49_9MICR</name>
<dbReference type="HOGENOM" id="CLU_1644207_0_0_1"/>
<gene>
    <name evidence="7" type="ORF">NAPIS_ORF01778</name>
</gene>
<keyword evidence="3 5" id="KW-0863">Zinc-finger</keyword>
<dbReference type="GO" id="GO:0008270">
    <property type="term" value="F:zinc ion binding"/>
    <property type="evidence" value="ECO:0007669"/>
    <property type="project" value="UniProtKB-KW"/>
</dbReference>
<evidence type="ECO:0000313" key="7">
    <source>
        <dbReference type="EMBL" id="EQB60655.1"/>
    </source>
</evidence>
<evidence type="ECO:0000259" key="6">
    <source>
        <dbReference type="PROSITE" id="PS50157"/>
    </source>
</evidence>
<dbReference type="OrthoDB" id="3269380at2759"/>
<keyword evidence="4" id="KW-0862">Zinc</keyword>
<feature type="domain" description="C2H2-type" evidence="6">
    <location>
        <begin position="79"/>
        <end position="109"/>
    </location>
</feature>